<evidence type="ECO:0000256" key="1">
    <source>
        <dbReference type="ARBA" id="ARBA00001974"/>
    </source>
</evidence>
<dbReference type="PANTHER" id="PTHR11552">
    <property type="entry name" value="GLUCOSE-METHANOL-CHOLINE GMC OXIDOREDUCTASE"/>
    <property type="match status" value="1"/>
</dbReference>
<dbReference type="Pfam" id="PF00732">
    <property type="entry name" value="GMC_oxred_N"/>
    <property type="match status" value="1"/>
</dbReference>
<dbReference type="InterPro" id="IPR036188">
    <property type="entry name" value="FAD/NAD-bd_sf"/>
</dbReference>
<dbReference type="Proteomes" id="UP000256486">
    <property type="component" value="Unassembled WGS sequence"/>
</dbReference>
<dbReference type="PROSITE" id="PS00623">
    <property type="entry name" value="GMC_OXRED_1"/>
    <property type="match status" value="1"/>
</dbReference>
<feature type="active site" description="Proton acceptor" evidence="5">
    <location>
        <position position="566"/>
    </location>
</feature>
<dbReference type="InterPro" id="IPR000172">
    <property type="entry name" value="GMC_OxRdtase_N"/>
</dbReference>
<keyword evidence="11" id="KW-1185">Reference proteome</keyword>
<dbReference type="InterPro" id="IPR007867">
    <property type="entry name" value="GMC_OxRtase_C"/>
</dbReference>
<comment type="caution">
    <text evidence="10">The sequence shown here is derived from an EMBL/GenBank/DDBJ whole genome shotgun (WGS) entry which is preliminary data.</text>
</comment>
<keyword evidence="4 6" id="KW-0274">FAD</keyword>
<sequence length="605" mass="64215">MAPAARGLRGCVPRLTTTPPPPPHHHQLPPAPPSLNTTAEENPVTTARSNARPEVLDAGTESHDYVIVGAGSAGSALASRLSENGTHTVLLLEAGPVDKKMEIHIPAAFSSLFRSPLDWNYDTEPQPQLGGRRIYWPRGKMLGGSSSINAMMWVRGFPEDYDAWAESAGAGWSWKSLVRYFTRAERVEGTHDAETGASGAISVSAQRSPRSHTAVFLSAAKEIGLAVVAANGKNQEGVSQTMVTQAKGARFSTADGYLKPARKRKNLVVRTGAHTTRVLFEGTRAAGVEYVQDGRTKVVRARREIILSGGAVNTPQLLMLSGVGDSAELQKFGIDVVAHSPEVGRNLRDHLVALLAVDAAEDTLFLAQKPAQLVKYLSKKQGMLTSNVAEAYGFIKTDPSLALPDIELIFAPVAFIGEGLIGHTDHGLSVGAILLQPESSGTVTLATADPFDKPLIDPKYLSDAAGRDRATLTAGLKVCERILTTQAMRSITRGTFVQPDGAESLNVDDRDALAIEQHSHTLYHPVGTARMGSDAASVVDEELRVRGVQGLRVADASVMPGIIRGHTNAPSIVIGEKAADLILGSSAHATDEVLLGATEHAATRA</sequence>
<dbReference type="Pfam" id="PF05199">
    <property type="entry name" value="GMC_oxred_C"/>
    <property type="match status" value="1"/>
</dbReference>
<evidence type="ECO:0000256" key="4">
    <source>
        <dbReference type="ARBA" id="ARBA00022827"/>
    </source>
</evidence>
<accession>A0A3E0VIH3</accession>
<dbReference type="EMBL" id="NBWZ01000001">
    <property type="protein sequence ID" value="RFA09752.1"/>
    <property type="molecule type" value="Genomic_DNA"/>
</dbReference>
<feature type="region of interest" description="Disordered" evidence="7">
    <location>
        <begin position="1"/>
        <end position="53"/>
    </location>
</feature>
<comment type="cofactor">
    <cofactor evidence="1">
        <name>FAD</name>
        <dbReference type="ChEBI" id="CHEBI:57692"/>
    </cofactor>
</comment>
<evidence type="ECO:0000313" key="10">
    <source>
        <dbReference type="EMBL" id="RFA09752.1"/>
    </source>
</evidence>
<dbReference type="GO" id="GO:0016020">
    <property type="term" value="C:membrane"/>
    <property type="evidence" value="ECO:0007669"/>
    <property type="project" value="TreeGrafter"/>
</dbReference>
<feature type="domain" description="Glucose-methanol-choline oxidoreductase N-terminal" evidence="9">
    <location>
        <begin position="310"/>
        <end position="324"/>
    </location>
</feature>
<comment type="similarity">
    <text evidence="2 6">Belongs to the GMC oxidoreductase family.</text>
</comment>
<protein>
    <submittedName>
        <fullName evidence="10">Glucose-methanol-choline oxidoreductase</fullName>
    </submittedName>
</protein>
<evidence type="ECO:0000259" key="8">
    <source>
        <dbReference type="PROSITE" id="PS00623"/>
    </source>
</evidence>
<dbReference type="PIRSF" id="PIRSF000137">
    <property type="entry name" value="Alcohol_oxidase"/>
    <property type="match status" value="1"/>
</dbReference>
<evidence type="ECO:0000256" key="2">
    <source>
        <dbReference type="ARBA" id="ARBA00010790"/>
    </source>
</evidence>
<dbReference type="PANTHER" id="PTHR11552:SF147">
    <property type="entry name" value="CHOLINE DEHYDROGENASE, MITOCHONDRIAL"/>
    <property type="match status" value="1"/>
</dbReference>
<organism evidence="10 11">
    <name type="scientific">Subtercola boreus</name>
    <dbReference type="NCBI Taxonomy" id="120213"/>
    <lineage>
        <taxon>Bacteria</taxon>
        <taxon>Bacillati</taxon>
        <taxon>Actinomycetota</taxon>
        <taxon>Actinomycetes</taxon>
        <taxon>Micrococcales</taxon>
        <taxon>Microbacteriaceae</taxon>
        <taxon>Subtercola</taxon>
    </lineage>
</organism>
<dbReference type="InterPro" id="IPR012132">
    <property type="entry name" value="GMC_OxRdtase"/>
</dbReference>
<dbReference type="GO" id="GO:0008812">
    <property type="term" value="F:choline dehydrogenase activity"/>
    <property type="evidence" value="ECO:0007669"/>
    <property type="project" value="TreeGrafter"/>
</dbReference>
<feature type="compositionally biased region" description="Polar residues" evidence="7">
    <location>
        <begin position="36"/>
        <end position="49"/>
    </location>
</feature>
<dbReference type="Gene3D" id="3.30.560.10">
    <property type="entry name" value="Glucose Oxidase, domain 3"/>
    <property type="match status" value="1"/>
</dbReference>
<evidence type="ECO:0000256" key="5">
    <source>
        <dbReference type="PIRSR" id="PIRSR000137-1"/>
    </source>
</evidence>
<dbReference type="OrthoDB" id="9785276at2"/>
<feature type="active site" description="Proton acceptor" evidence="5">
    <location>
        <position position="524"/>
    </location>
</feature>
<evidence type="ECO:0000313" key="11">
    <source>
        <dbReference type="Proteomes" id="UP000256486"/>
    </source>
</evidence>
<dbReference type="AlphaFoldDB" id="A0A3E0VIH3"/>
<keyword evidence="3 6" id="KW-0285">Flavoprotein</keyword>
<dbReference type="PROSITE" id="PS00624">
    <property type="entry name" value="GMC_OXRED_2"/>
    <property type="match status" value="1"/>
</dbReference>
<proteinExistence type="inferred from homology"/>
<dbReference type="SUPFAM" id="SSF54373">
    <property type="entry name" value="FAD-linked reductases, C-terminal domain"/>
    <property type="match status" value="1"/>
</dbReference>
<reference evidence="10 11" key="1">
    <citation type="submission" date="2017-04" db="EMBL/GenBank/DDBJ databases">
        <title>Comparative genome analysis of Subtercola boreus.</title>
        <authorList>
            <person name="Cho Y.-J."/>
            <person name="Cho A."/>
            <person name="Kim O.-S."/>
            <person name="Lee J.-I."/>
        </authorList>
    </citation>
    <scope>NUCLEOTIDE SEQUENCE [LARGE SCALE GENOMIC DNA]</scope>
    <source>
        <strain evidence="10 11">K300</strain>
    </source>
</reference>
<gene>
    <name evidence="10" type="ORF">B7R54_11440</name>
</gene>
<evidence type="ECO:0000259" key="9">
    <source>
        <dbReference type="PROSITE" id="PS00624"/>
    </source>
</evidence>
<evidence type="ECO:0000256" key="7">
    <source>
        <dbReference type="SAM" id="MobiDB-lite"/>
    </source>
</evidence>
<dbReference type="GO" id="GO:0019285">
    <property type="term" value="P:glycine betaine biosynthetic process from choline"/>
    <property type="evidence" value="ECO:0007669"/>
    <property type="project" value="TreeGrafter"/>
</dbReference>
<dbReference type="SUPFAM" id="SSF51905">
    <property type="entry name" value="FAD/NAD(P)-binding domain"/>
    <property type="match status" value="1"/>
</dbReference>
<evidence type="ECO:0000256" key="3">
    <source>
        <dbReference type="ARBA" id="ARBA00022630"/>
    </source>
</evidence>
<name>A0A3E0VIH3_9MICO</name>
<dbReference type="GO" id="GO:0050660">
    <property type="term" value="F:flavin adenine dinucleotide binding"/>
    <property type="evidence" value="ECO:0007669"/>
    <property type="project" value="InterPro"/>
</dbReference>
<evidence type="ECO:0000256" key="6">
    <source>
        <dbReference type="RuleBase" id="RU003968"/>
    </source>
</evidence>
<feature type="domain" description="Glucose-methanol-choline oxidoreductase N-terminal" evidence="8">
    <location>
        <begin position="139"/>
        <end position="162"/>
    </location>
</feature>
<dbReference type="Gene3D" id="3.50.50.60">
    <property type="entry name" value="FAD/NAD(P)-binding domain"/>
    <property type="match status" value="1"/>
</dbReference>